<protein>
    <submittedName>
        <fullName evidence="1">Uncharacterized protein</fullName>
    </submittedName>
</protein>
<evidence type="ECO:0000313" key="1">
    <source>
        <dbReference type="EMBL" id="AKV66435.1"/>
    </source>
</evidence>
<evidence type="ECO:0000313" key="2">
    <source>
        <dbReference type="Proteomes" id="UP000068167"/>
    </source>
</evidence>
<sequence>MAKILPIVSRADTVHQKLRCFVTLNAIFLKEKGKGKKGIGGVGRFFSYQ</sequence>
<gene>
    <name evidence="1" type="ORF">VL20_1260</name>
</gene>
<reference evidence="1 2" key="1">
    <citation type="journal article" date="2016" name="Stand. Genomic Sci.">
        <title>Complete genome sequence and genomic characterization of Microcystis panniformis FACHB 1757 by third-generation sequencing.</title>
        <authorList>
            <person name="Zhang J.Y."/>
            <person name="Guan R."/>
            <person name="Zhang H.J."/>
            <person name="Li H."/>
            <person name="Xiao P."/>
            <person name="Yu G.L."/>
            <person name="Du L."/>
            <person name="Cao D.M."/>
            <person name="Zhu B.C."/>
            <person name="Li R.H."/>
            <person name="Lu Z.H."/>
        </authorList>
    </citation>
    <scope>NUCLEOTIDE SEQUENCE [LARGE SCALE GENOMIC DNA]</scope>
    <source>
        <strain evidence="1 2">FACHB-1757</strain>
    </source>
</reference>
<proteinExistence type="predicted"/>
<name>A0A0K1RXA2_9CHRO</name>
<accession>A0A0K1RXA2</accession>
<dbReference type="KEGG" id="mpk:VL20_1260"/>
<dbReference type="EMBL" id="CP011339">
    <property type="protein sequence ID" value="AKV66435.1"/>
    <property type="molecule type" value="Genomic_DNA"/>
</dbReference>
<dbReference type="AlphaFoldDB" id="A0A0K1RXA2"/>
<organism evidence="1 2">
    <name type="scientific">Microcystis panniformis FACHB-1757</name>
    <dbReference type="NCBI Taxonomy" id="1638788"/>
    <lineage>
        <taxon>Bacteria</taxon>
        <taxon>Bacillati</taxon>
        <taxon>Cyanobacteriota</taxon>
        <taxon>Cyanophyceae</taxon>
        <taxon>Oscillatoriophycideae</taxon>
        <taxon>Chroococcales</taxon>
        <taxon>Microcystaceae</taxon>
        <taxon>Microcystis</taxon>
    </lineage>
</organism>
<dbReference type="Proteomes" id="UP000068167">
    <property type="component" value="Chromosome"/>
</dbReference>
<keyword evidence="2" id="KW-1185">Reference proteome</keyword>